<accession>U2RIP1</accession>
<gene>
    <name evidence="2" type="ORF">HMPREF0373_00647</name>
</gene>
<feature type="domain" description="Ribbon-helix-helix protein CopG" evidence="1">
    <location>
        <begin position="2"/>
        <end position="27"/>
    </location>
</feature>
<comment type="caution">
    <text evidence="2">The sequence shown here is derived from an EMBL/GenBank/DDBJ whole genome shotgun (WGS) entry which is preliminary data.</text>
</comment>
<proteinExistence type="predicted"/>
<dbReference type="InterPro" id="IPR002145">
    <property type="entry name" value="CopG"/>
</dbReference>
<dbReference type="AlphaFoldDB" id="U2RIP1"/>
<dbReference type="Gene3D" id="1.10.1220.10">
    <property type="entry name" value="Met repressor-like"/>
    <property type="match status" value="1"/>
</dbReference>
<dbReference type="InterPro" id="IPR010985">
    <property type="entry name" value="Ribbon_hlx_hlx"/>
</dbReference>
<name>U2RIP1_EUBRA</name>
<dbReference type="Pfam" id="PF01402">
    <property type="entry name" value="RHH_1"/>
    <property type="match status" value="1"/>
</dbReference>
<dbReference type="GeneID" id="42788180"/>
<evidence type="ECO:0000313" key="2">
    <source>
        <dbReference type="EMBL" id="ERK50587.1"/>
    </source>
</evidence>
<dbReference type="HOGENOM" id="CLU_3328068_0_0_9"/>
<dbReference type="EMBL" id="AWVJ01000047">
    <property type="protein sequence ID" value="ERK50587.1"/>
    <property type="molecule type" value="Genomic_DNA"/>
</dbReference>
<reference evidence="2 3" key="1">
    <citation type="submission" date="2013-06" db="EMBL/GenBank/DDBJ databases">
        <authorList>
            <person name="Weinstock G."/>
            <person name="Sodergren E."/>
            <person name="Lobos E.A."/>
            <person name="Fulton L."/>
            <person name="Fulton R."/>
            <person name="Courtney L."/>
            <person name="Fronick C."/>
            <person name="O'Laughlin M."/>
            <person name="Godfrey J."/>
            <person name="Wilson R.M."/>
            <person name="Miner T."/>
            <person name="Farmer C."/>
            <person name="Delehaunty K."/>
            <person name="Cordes M."/>
            <person name="Minx P."/>
            <person name="Tomlinson C."/>
            <person name="Chen J."/>
            <person name="Wollam A."/>
            <person name="Pepin K.H."/>
            <person name="Bhonagiri V."/>
            <person name="Zhang X."/>
            <person name="Warren W."/>
            <person name="Mitreva M."/>
            <person name="Mardis E.R."/>
            <person name="Wilson R.K."/>
        </authorList>
    </citation>
    <scope>NUCLEOTIDE SEQUENCE [LARGE SCALE GENOMIC DNA]</scope>
    <source>
        <strain evidence="2 3">ATCC 29099</strain>
    </source>
</reference>
<keyword evidence="3" id="KW-1185">Reference proteome</keyword>
<dbReference type="PATRIC" id="fig|1256908.3.peg.593"/>
<evidence type="ECO:0000259" key="1">
    <source>
        <dbReference type="Pfam" id="PF01402"/>
    </source>
</evidence>
<dbReference type="GO" id="GO:0006355">
    <property type="term" value="P:regulation of DNA-templated transcription"/>
    <property type="evidence" value="ECO:0007669"/>
    <property type="project" value="InterPro"/>
</dbReference>
<dbReference type="SUPFAM" id="SSF47598">
    <property type="entry name" value="Ribbon-helix-helix"/>
    <property type="match status" value="1"/>
</dbReference>
<dbReference type="InterPro" id="IPR013321">
    <property type="entry name" value="Arc_rbn_hlx_hlx"/>
</dbReference>
<sequence>MVQTTIRLPEKLYEKLKQEAKKRGMSLNAYLISVLWDA</sequence>
<dbReference type="RefSeq" id="WP_021738342.1">
    <property type="nucleotide sequence ID" value="NZ_KI271099.1"/>
</dbReference>
<dbReference type="Proteomes" id="UP000016608">
    <property type="component" value="Unassembled WGS sequence"/>
</dbReference>
<organism evidence="2 3">
    <name type="scientific">Eubacterium ramulus ATCC 29099</name>
    <dbReference type="NCBI Taxonomy" id="1256908"/>
    <lineage>
        <taxon>Bacteria</taxon>
        <taxon>Bacillati</taxon>
        <taxon>Bacillota</taxon>
        <taxon>Clostridia</taxon>
        <taxon>Eubacteriales</taxon>
        <taxon>Eubacteriaceae</taxon>
        <taxon>Eubacterium</taxon>
    </lineage>
</organism>
<protein>
    <recommendedName>
        <fullName evidence="1">Ribbon-helix-helix protein CopG domain-containing protein</fullName>
    </recommendedName>
</protein>
<evidence type="ECO:0000313" key="3">
    <source>
        <dbReference type="Proteomes" id="UP000016608"/>
    </source>
</evidence>